<evidence type="ECO:0000256" key="7">
    <source>
        <dbReference type="ARBA" id="ARBA00023002"/>
    </source>
</evidence>
<name>A0A6J8DDE7_MYTCO</name>
<protein>
    <submittedName>
        <fullName evidence="11">COX4</fullName>
    </submittedName>
</protein>
<dbReference type="OrthoDB" id="186013at2759"/>
<evidence type="ECO:0000256" key="1">
    <source>
        <dbReference type="ARBA" id="ARBA00004434"/>
    </source>
</evidence>
<evidence type="ECO:0000256" key="6">
    <source>
        <dbReference type="ARBA" id="ARBA00022989"/>
    </source>
</evidence>
<comment type="subcellular location">
    <subcellularLocation>
        <location evidence="1">Mitochondrion inner membrane</location>
        <topology evidence="1">Single-pass membrane protein</topology>
    </subcellularLocation>
</comment>
<organism evidence="11 12">
    <name type="scientific">Mytilus coruscus</name>
    <name type="common">Sea mussel</name>
    <dbReference type="NCBI Taxonomy" id="42192"/>
    <lineage>
        <taxon>Eukaryota</taxon>
        <taxon>Metazoa</taxon>
        <taxon>Spiralia</taxon>
        <taxon>Lophotrochozoa</taxon>
        <taxon>Mollusca</taxon>
        <taxon>Bivalvia</taxon>
        <taxon>Autobranchia</taxon>
        <taxon>Pteriomorphia</taxon>
        <taxon>Mytilida</taxon>
        <taxon>Mytiloidea</taxon>
        <taxon>Mytilidae</taxon>
        <taxon>Mytilinae</taxon>
        <taxon>Mytilus</taxon>
    </lineage>
</organism>
<dbReference type="GO" id="GO:0045277">
    <property type="term" value="C:respiratory chain complex IV"/>
    <property type="evidence" value="ECO:0007669"/>
    <property type="project" value="InterPro"/>
</dbReference>
<dbReference type="UniPathway" id="UPA00705"/>
<dbReference type="GO" id="GO:0005743">
    <property type="term" value="C:mitochondrial inner membrane"/>
    <property type="evidence" value="ECO:0007669"/>
    <property type="project" value="UniProtKB-SubCell"/>
</dbReference>
<gene>
    <name evidence="11" type="ORF">MCOR_39689</name>
</gene>
<evidence type="ECO:0000256" key="9">
    <source>
        <dbReference type="ARBA" id="ARBA00023136"/>
    </source>
</evidence>
<dbReference type="FunFam" id="1.10.442.10:FF:000001">
    <property type="entry name" value="Cytochrome c oxidase subunit 4 isoform 1"/>
    <property type="match status" value="1"/>
</dbReference>
<dbReference type="Pfam" id="PF02936">
    <property type="entry name" value="COX4"/>
    <property type="match status" value="1"/>
</dbReference>
<dbReference type="GO" id="GO:0006123">
    <property type="term" value="P:mitochondrial electron transport, cytochrome c to oxygen"/>
    <property type="evidence" value="ECO:0007669"/>
    <property type="project" value="InterPro"/>
</dbReference>
<comment type="similarity">
    <text evidence="2">Belongs to the cytochrome c oxidase IV family.</text>
</comment>
<keyword evidence="7" id="KW-0560">Oxidoreductase</keyword>
<evidence type="ECO:0000256" key="8">
    <source>
        <dbReference type="ARBA" id="ARBA00023128"/>
    </source>
</evidence>
<reference evidence="11 12" key="1">
    <citation type="submission" date="2020-06" db="EMBL/GenBank/DDBJ databases">
        <authorList>
            <person name="Li R."/>
            <person name="Bekaert M."/>
        </authorList>
    </citation>
    <scope>NUCLEOTIDE SEQUENCE [LARGE SCALE GENOMIC DNA]</scope>
    <source>
        <strain evidence="12">wild</strain>
    </source>
</reference>
<evidence type="ECO:0000313" key="12">
    <source>
        <dbReference type="Proteomes" id="UP000507470"/>
    </source>
</evidence>
<evidence type="ECO:0000256" key="2">
    <source>
        <dbReference type="ARBA" id="ARBA00008135"/>
    </source>
</evidence>
<dbReference type="EMBL" id="CACVKT020007165">
    <property type="protein sequence ID" value="CAC5406076.1"/>
    <property type="molecule type" value="Genomic_DNA"/>
</dbReference>
<keyword evidence="9" id="KW-0472">Membrane</keyword>
<dbReference type="InterPro" id="IPR013288">
    <property type="entry name" value="Cyt_c_oxidase_su4"/>
</dbReference>
<keyword evidence="5" id="KW-0809">Transit peptide</keyword>
<dbReference type="PANTHER" id="PTHR10707">
    <property type="entry name" value="CYTOCHROME C OXIDASE SUBUNIT IV"/>
    <property type="match status" value="1"/>
</dbReference>
<dbReference type="CDD" id="cd00922">
    <property type="entry name" value="Cyt_c_Oxidase_IV"/>
    <property type="match status" value="1"/>
</dbReference>
<keyword evidence="3" id="KW-0812">Transmembrane</keyword>
<evidence type="ECO:0000256" key="4">
    <source>
        <dbReference type="ARBA" id="ARBA00022792"/>
    </source>
</evidence>
<evidence type="ECO:0000256" key="3">
    <source>
        <dbReference type="ARBA" id="ARBA00022692"/>
    </source>
</evidence>
<keyword evidence="8" id="KW-0496">Mitochondrion</keyword>
<dbReference type="GO" id="GO:0016491">
    <property type="term" value="F:oxidoreductase activity"/>
    <property type="evidence" value="ECO:0007669"/>
    <property type="project" value="UniProtKB-KW"/>
</dbReference>
<evidence type="ECO:0000256" key="5">
    <source>
        <dbReference type="ARBA" id="ARBA00022946"/>
    </source>
</evidence>
<dbReference type="PANTHER" id="PTHR10707:SF10">
    <property type="entry name" value="CYTOCHROME C OXIDASE SUBUNIT 4"/>
    <property type="match status" value="1"/>
</dbReference>
<evidence type="ECO:0000313" key="11">
    <source>
        <dbReference type="EMBL" id="CAC5406076.1"/>
    </source>
</evidence>
<keyword evidence="6" id="KW-1133">Transmembrane helix</keyword>
<dbReference type="Proteomes" id="UP000507470">
    <property type="component" value="Unassembled WGS sequence"/>
</dbReference>
<keyword evidence="12" id="KW-1185">Reference proteome</keyword>
<dbReference type="AlphaFoldDB" id="A0A6J8DDE7"/>
<evidence type="ECO:0000256" key="10">
    <source>
        <dbReference type="SAM" id="MobiDB-lite"/>
    </source>
</evidence>
<dbReference type="InterPro" id="IPR004203">
    <property type="entry name" value="Cyt_c_oxidase_su4_fam"/>
</dbReference>
<proteinExistence type="inferred from homology"/>
<dbReference type="Gene3D" id="1.10.442.10">
    <property type="entry name" value="Cytochrome c oxidase subunit IV"/>
    <property type="match status" value="1"/>
</dbReference>
<accession>A0A6J8DDE7</accession>
<sequence length="402" mass="46459">MYLGEGLIKRYFVFLGYTFIVLQKNNLTKSFLTIPNKVPFRQRLSSEKLRDLGYSLRKATMSFHILKSSARAVNKVPLRAVSTTSVCQQQEVVTLSQAEKDKFYPKIGNRDIVGNGYSARPCYEDRTDYPFPALKWKANTPDVMALKDKELGEWKNLTMEERKDLYRASFCQTFSEMNAPTGEWKQIFSATLLVCTASALWMWWCEHYIFSKQLPESMTPEYKKKVIERMIKQGQQQMTGISAQYDFENKKWKGDPIDPTGDPIERSLVDTSSRYMITKQRDPIESPIADARLLNNRGSYRPPRGSYRTPCDPIDPTGDPIERSLVDTSSRYMITKQRDPIDRPGVPIERPIADTQLLNHRGSYRPPRGSYITPSNRYMMNKQQGFYRPTLERPLVDTSVDT</sequence>
<dbReference type="SUPFAM" id="SSF81406">
    <property type="entry name" value="Mitochondrial cytochrome c oxidase subunit IV"/>
    <property type="match status" value="1"/>
</dbReference>
<feature type="region of interest" description="Disordered" evidence="10">
    <location>
        <begin position="295"/>
        <end position="320"/>
    </location>
</feature>
<dbReference type="InterPro" id="IPR036639">
    <property type="entry name" value="Cyt_c_oxidase_su4_sf"/>
</dbReference>
<keyword evidence="4" id="KW-0999">Mitochondrion inner membrane</keyword>
<dbReference type="PRINTS" id="PR01873">
    <property type="entry name" value="CYTCOXIDASE4"/>
</dbReference>